<organism evidence="2 3">
    <name type="scientific">Coniella lustricola</name>
    <dbReference type="NCBI Taxonomy" id="2025994"/>
    <lineage>
        <taxon>Eukaryota</taxon>
        <taxon>Fungi</taxon>
        <taxon>Dikarya</taxon>
        <taxon>Ascomycota</taxon>
        <taxon>Pezizomycotina</taxon>
        <taxon>Sordariomycetes</taxon>
        <taxon>Sordariomycetidae</taxon>
        <taxon>Diaporthales</taxon>
        <taxon>Schizoparmaceae</taxon>
        <taxon>Coniella</taxon>
    </lineage>
</organism>
<keyword evidence="3" id="KW-1185">Reference proteome</keyword>
<evidence type="ECO:0000313" key="3">
    <source>
        <dbReference type="Proteomes" id="UP000241462"/>
    </source>
</evidence>
<evidence type="ECO:0000256" key="1">
    <source>
        <dbReference type="SAM" id="Phobius"/>
    </source>
</evidence>
<dbReference type="EMBL" id="KZ678681">
    <property type="protein sequence ID" value="PSR76975.1"/>
    <property type="molecule type" value="Genomic_DNA"/>
</dbReference>
<dbReference type="STRING" id="2025994.A0A2T2ZU98"/>
<sequence>MSSLVQSARSSACFQSLMGFFFNKGVRGGPRILLNLAAVIFGLFVFVKLLPQRVTQNALNSIPISWSPLSDYNEANDASDGSVSGGLRIVVFGELDVGTPVGVDLESENAQSWTQALCEKQLFFPFPPNNK</sequence>
<keyword evidence="1" id="KW-0812">Transmembrane</keyword>
<proteinExistence type="predicted"/>
<gene>
    <name evidence="2" type="ORF">BD289DRAFT_486676</name>
</gene>
<dbReference type="Proteomes" id="UP000241462">
    <property type="component" value="Unassembled WGS sequence"/>
</dbReference>
<dbReference type="AlphaFoldDB" id="A0A2T2ZU98"/>
<dbReference type="OrthoDB" id="5278722at2759"/>
<evidence type="ECO:0000313" key="2">
    <source>
        <dbReference type="EMBL" id="PSR76975.1"/>
    </source>
</evidence>
<keyword evidence="1" id="KW-1133">Transmembrane helix</keyword>
<protein>
    <submittedName>
        <fullName evidence="2">Uncharacterized protein</fullName>
    </submittedName>
</protein>
<dbReference type="InParanoid" id="A0A2T2ZU98"/>
<feature type="transmembrane region" description="Helical" evidence="1">
    <location>
        <begin position="32"/>
        <end position="50"/>
    </location>
</feature>
<accession>A0A2T2ZU98</accession>
<reference evidence="2 3" key="1">
    <citation type="journal article" date="2018" name="Mycol. Prog.">
        <title>Coniella lustricola, a new species from submerged detritus.</title>
        <authorList>
            <person name="Raudabaugh D.B."/>
            <person name="Iturriaga T."/>
            <person name="Carver A."/>
            <person name="Mondo S."/>
            <person name="Pangilinan J."/>
            <person name="Lipzen A."/>
            <person name="He G."/>
            <person name="Amirebrahimi M."/>
            <person name="Grigoriev I.V."/>
            <person name="Miller A.N."/>
        </authorList>
    </citation>
    <scope>NUCLEOTIDE SEQUENCE [LARGE SCALE GENOMIC DNA]</scope>
    <source>
        <strain evidence="2 3">B22-T-1</strain>
    </source>
</reference>
<name>A0A2T2ZU98_9PEZI</name>
<keyword evidence="1" id="KW-0472">Membrane</keyword>